<dbReference type="Pfam" id="PF03109">
    <property type="entry name" value="ABC1"/>
    <property type="match status" value="1"/>
</dbReference>
<accession>A0A552DFV9</accession>
<comment type="cofactor">
    <cofactor evidence="1">
        <name>pyridoxal 5'-phosphate</name>
        <dbReference type="ChEBI" id="CHEBI:597326"/>
    </cofactor>
</comment>
<dbReference type="AlphaFoldDB" id="A0A552DFV9"/>
<gene>
    <name evidence="4" type="ORF">EWV81_21010</name>
</gene>
<evidence type="ECO:0000259" key="3">
    <source>
        <dbReference type="PROSITE" id="PS50011"/>
    </source>
</evidence>
<proteinExistence type="predicted"/>
<evidence type="ECO:0000256" key="2">
    <source>
        <dbReference type="ARBA" id="ARBA00022898"/>
    </source>
</evidence>
<dbReference type="GO" id="GO:0005524">
    <property type="term" value="F:ATP binding"/>
    <property type="evidence" value="ECO:0007669"/>
    <property type="project" value="InterPro"/>
</dbReference>
<dbReference type="Pfam" id="PF00202">
    <property type="entry name" value="Aminotran_3"/>
    <property type="match status" value="1"/>
</dbReference>
<dbReference type="SMART" id="SM00220">
    <property type="entry name" value="S_TKc"/>
    <property type="match status" value="1"/>
</dbReference>
<organism evidence="4 5">
    <name type="scientific">Microcystis aeruginosa Ma_SC_T_19800800_S464</name>
    <dbReference type="NCBI Taxonomy" id="2486257"/>
    <lineage>
        <taxon>Bacteria</taxon>
        <taxon>Bacillati</taxon>
        <taxon>Cyanobacteriota</taxon>
        <taxon>Cyanophyceae</taxon>
        <taxon>Oscillatoriophycideae</taxon>
        <taxon>Chroococcales</taxon>
        <taxon>Microcystaceae</taxon>
        <taxon>Microcystis</taxon>
    </lineage>
</organism>
<evidence type="ECO:0000256" key="1">
    <source>
        <dbReference type="ARBA" id="ARBA00001933"/>
    </source>
</evidence>
<dbReference type="GO" id="GO:0008483">
    <property type="term" value="F:transaminase activity"/>
    <property type="evidence" value="ECO:0007669"/>
    <property type="project" value="UniProtKB-KW"/>
</dbReference>
<dbReference type="InterPro" id="IPR015424">
    <property type="entry name" value="PyrdxlP-dep_Trfase"/>
</dbReference>
<dbReference type="InterPro" id="IPR015422">
    <property type="entry name" value="PyrdxlP-dep_Trfase_small"/>
</dbReference>
<dbReference type="GO" id="GO:0030170">
    <property type="term" value="F:pyridoxal phosphate binding"/>
    <property type="evidence" value="ECO:0007669"/>
    <property type="project" value="InterPro"/>
</dbReference>
<dbReference type="Gene3D" id="3.90.1150.10">
    <property type="entry name" value="Aspartate Aminotransferase, domain 1"/>
    <property type="match status" value="1"/>
</dbReference>
<dbReference type="EMBL" id="SFBL01000205">
    <property type="protein sequence ID" value="TRU21034.1"/>
    <property type="molecule type" value="Genomic_DNA"/>
</dbReference>
<protein>
    <submittedName>
        <fullName evidence="4">Aminotransferase class III-fold pyridoxal phosphate-dependent enzyme</fullName>
    </submittedName>
</protein>
<dbReference type="Proteomes" id="UP000319313">
    <property type="component" value="Unassembled WGS sequence"/>
</dbReference>
<keyword evidence="4" id="KW-0808">Transferase</keyword>
<keyword evidence="2" id="KW-0663">Pyridoxal phosphate</keyword>
<dbReference type="InterPro" id="IPR004147">
    <property type="entry name" value="ABC1_dom"/>
</dbReference>
<comment type="caution">
    <text evidence="4">The sequence shown here is derived from an EMBL/GenBank/DDBJ whole genome shotgun (WGS) entry which is preliminary data.</text>
</comment>
<name>A0A552DFV9_MICAE</name>
<dbReference type="GO" id="GO:0004672">
    <property type="term" value="F:protein kinase activity"/>
    <property type="evidence" value="ECO:0007669"/>
    <property type="project" value="InterPro"/>
</dbReference>
<dbReference type="InterPro" id="IPR000719">
    <property type="entry name" value="Prot_kinase_dom"/>
</dbReference>
<dbReference type="Gene3D" id="1.10.510.10">
    <property type="entry name" value="Transferase(Phosphotransferase) domain 1"/>
    <property type="match status" value="1"/>
</dbReference>
<sequence length="873" mass="99433">MLGFRFLNFLIFTLVYGVSYLYQTWGKTPNEKKELQGQILSDYLISMGPIYIKIGQILATRSDLISDTIAEKLRRLQDNVPSMNEADTKKIIERGLKQPFETVFQDFSFRPVASASIAQVHQAELKTGKKVAVKIVKKNVRRDLQENLKVMGFVVKIVDRLIPSVKSLNLPIRFRELSRLLIAQTDFIQEAEKQSRIYLNFKNHPYVKVPLLVSELCTNDLLVMEFIEGIPGKESYRCHLSPQQLARRFQETIYTMLYLDGICHGDPHPGNIFFTEDGQITLVDFGITVELSEDEKWGLSSFYYACTRKEWELAVERFTQHFVIKKEQVFERWSDYHKEIEAVLRKHFNDQTERWSTISYFQDVNQVLKRYQAEYTTNFTKVELVFLSCEGFASQIDPEIDIWANAQKFTDRYSPYMNPNVKHNFDIYFAEANPQALALRDRAKNALVAPTHLDRYFFPSTYPLFVKEAKGSHLIDVDGKKYVDLACGYGPHILGYSHPVINQSLTEAILNGGVNAMGTLPEIELAEAIVEALPGAEKAIFSNSGTESILQAIRLCRAYRHRDRVAKFEGHYHGFSDQGMVSSWFRFTGNKEAPEPIKGTLGSHSEIVKNTLVLQYAHQASLQRLREQADSLACVICEPMPTALADYDLEFLTKLREICDQFDLPLIFDEVVSGFRVTYGGVQNLTGIVPDLTCLGKIIGGGLPGGCVSGKERLINIAKSSEDPFRDYESKVFVGGTMSGNSLTCTAGLAALSYLKLHPEIYTRLAEQTEWLAHQLKTIAEAHQVPFQVKANRSIFSLTFSYKKAQFYREKQAGSNFKANLALAYYMRKYGVYMPELHTLMLNDAHSQEDLETVIQAFDNSLYEMVKDGFFVL</sequence>
<dbReference type="SUPFAM" id="SSF56112">
    <property type="entry name" value="Protein kinase-like (PK-like)"/>
    <property type="match status" value="1"/>
</dbReference>
<dbReference type="CDD" id="cd05121">
    <property type="entry name" value="ABC1_ADCK3-like"/>
    <property type="match status" value="1"/>
</dbReference>
<dbReference type="PANTHER" id="PTHR43713">
    <property type="entry name" value="GLUTAMATE-1-SEMIALDEHYDE 2,1-AMINOMUTASE"/>
    <property type="match status" value="1"/>
</dbReference>
<dbReference type="InterPro" id="IPR015421">
    <property type="entry name" value="PyrdxlP-dep_Trfase_major"/>
</dbReference>
<reference evidence="4 5" key="1">
    <citation type="submission" date="2019-01" db="EMBL/GenBank/DDBJ databases">
        <title>Coherence of Microcystis species and biogeography revealed through population genomics.</title>
        <authorList>
            <person name="Perez-Carrascal O.M."/>
            <person name="Terrat Y."/>
            <person name="Giani A."/>
            <person name="Fortin N."/>
            <person name="Tromas N."/>
            <person name="Shapiro B.J."/>
        </authorList>
    </citation>
    <scope>NUCLEOTIDE SEQUENCE [LARGE SCALE GENOMIC DNA]</scope>
    <source>
        <strain evidence="4">Ma_SC_T_19800800_S464</strain>
    </source>
</reference>
<dbReference type="PROSITE" id="PS50011">
    <property type="entry name" value="PROTEIN_KINASE_DOM"/>
    <property type="match status" value="1"/>
</dbReference>
<dbReference type="InterPro" id="IPR011009">
    <property type="entry name" value="Kinase-like_dom_sf"/>
</dbReference>
<evidence type="ECO:0000313" key="4">
    <source>
        <dbReference type="EMBL" id="TRU21034.1"/>
    </source>
</evidence>
<evidence type="ECO:0000313" key="5">
    <source>
        <dbReference type="Proteomes" id="UP000319313"/>
    </source>
</evidence>
<feature type="domain" description="Protein kinase" evidence="3">
    <location>
        <begin position="106"/>
        <end position="475"/>
    </location>
</feature>
<dbReference type="PANTHER" id="PTHR43713:SF3">
    <property type="entry name" value="GLUTAMATE-1-SEMIALDEHYDE 2,1-AMINOMUTASE 1, CHLOROPLASTIC-RELATED"/>
    <property type="match status" value="1"/>
</dbReference>
<dbReference type="InterPro" id="IPR005814">
    <property type="entry name" value="Aminotrans_3"/>
</dbReference>
<keyword evidence="4" id="KW-0032">Aminotransferase</keyword>
<dbReference type="Gene3D" id="3.40.640.10">
    <property type="entry name" value="Type I PLP-dependent aspartate aminotransferase-like (Major domain)"/>
    <property type="match status" value="1"/>
</dbReference>
<dbReference type="SUPFAM" id="SSF53383">
    <property type="entry name" value="PLP-dependent transferases"/>
    <property type="match status" value="1"/>
</dbReference>